<evidence type="ECO:0000256" key="3">
    <source>
        <dbReference type="ARBA" id="ARBA00038502"/>
    </source>
</evidence>
<evidence type="ECO:0000256" key="1">
    <source>
        <dbReference type="ARBA" id="ARBA00022679"/>
    </source>
</evidence>
<dbReference type="InterPro" id="IPR051531">
    <property type="entry name" value="N-acetyltransferase"/>
</dbReference>
<gene>
    <name evidence="5" type="ORF">DKT75_08960</name>
</gene>
<dbReference type="Gene3D" id="3.40.630.30">
    <property type="match status" value="1"/>
</dbReference>
<dbReference type="PROSITE" id="PS51186">
    <property type="entry name" value="GNAT"/>
    <property type="match status" value="1"/>
</dbReference>
<dbReference type="RefSeq" id="WP_109823087.1">
    <property type="nucleotide sequence ID" value="NZ_QGKL01000028.1"/>
</dbReference>
<comment type="similarity">
    <text evidence="3">Belongs to the acetyltransferase family. RimJ subfamily.</text>
</comment>
<evidence type="ECO:0000313" key="6">
    <source>
        <dbReference type="Proteomes" id="UP000245506"/>
    </source>
</evidence>
<keyword evidence="1 5" id="KW-0808">Transferase</keyword>
<dbReference type="InterPro" id="IPR000182">
    <property type="entry name" value="GNAT_dom"/>
</dbReference>
<feature type="domain" description="N-acetyltransferase" evidence="4">
    <location>
        <begin position="7"/>
        <end position="172"/>
    </location>
</feature>
<dbReference type="GO" id="GO:0005840">
    <property type="term" value="C:ribosome"/>
    <property type="evidence" value="ECO:0007669"/>
    <property type="project" value="UniProtKB-KW"/>
</dbReference>
<name>A0A317CD92_9GAMM</name>
<dbReference type="InterPro" id="IPR016181">
    <property type="entry name" value="Acyl_CoA_acyltransferase"/>
</dbReference>
<reference evidence="5 6" key="1">
    <citation type="submission" date="2018-05" db="EMBL/GenBank/DDBJ databases">
        <title>Leucothrix arctica sp. nov., isolated from Arctic seawater.</title>
        <authorList>
            <person name="Choi A."/>
            <person name="Baek K."/>
        </authorList>
    </citation>
    <scope>NUCLEOTIDE SEQUENCE [LARGE SCALE GENOMIC DNA]</scope>
    <source>
        <strain evidence="5 6">IMCC9719</strain>
    </source>
</reference>
<dbReference type="AlphaFoldDB" id="A0A317CD92"/>
<dbReference type="Proteomes" id="UP000245506">
    <property type="component" value="Unassembled WGS sequence"/>
</dbReference>
<keyword evidence="6" id="KW-1185">Reference proteome</keyword>
<keyword evidence="2" id="KW-0012">Acyltransferase</keyword>
<keyword evidence="5" id="KW-0687">Ribonucleoprotein</keyword>
<comment type="caution">
    <text evidence="5">The sequence shown here is derived from an EMBL/GenBank/DDBJ whole genome shotgun (WGS) entry which is preliminary data.</text>
</comment>
<dbReference type="PANTHER" id="PTHR43792:SF8">
    <property type="entry name" value="[RIBOSOMAL PROTEIN US5]-ALANINE N-ACETYLTRANSFERASE"/>
    <property type="match status" value="1"/>
</dbReference>
<protein>
    <submittedName>
        <fullName evidence="5">30S ribosomal protein S5 alanine N-acetyltransferase</fullName>
    </submittedName>
</protein>
<dbReference type="EMBL" id="QGKL01000028">
    <property type="protein sequence ID" value="PWQ96506.1"/>
    <property type="molecule type" value="Genomic_DNA"/>
</dbReference>
<dbReference type="SUPFAM" id="SSF55729">
    <property type="entry name" value="Acyl-CoA N-acyltransferases (Nat)"/>
    <property type="match status" value="1"/>
</dbReference>
<dbReference type="PANTHER" id="PTHR43792">
    <property type="entry name" value="GNAT FAMILY, PUTATIVE (AFU_ORTHOLOGUE AFUA_3G00765)-RELATED-RELATED"/>
    <property type="match status" value="1"/>
</dbReference>
<dbReference type="GO" id="GO:0005737">
    <property type="term" value="C:cytoplasm"/>
    <property type="evidence" value="ECO:0007669"/>
    <property type="project" value="TreeGrafter"/>
</dbReference>
<dbReference type="GO" id="GO:0008999">
    <property type="term" value="F:protein-N-terminal-alanine acetyltransferase activity"/>
    <property type="evidence" value="ECO:0007669"/>
    <property type="project" value="TreeGrafter"/>
</dbReference>
<evidence type="ECO:0000259" key="4">
    <source>
        <dbReference type="PROSITE" id="PS51186"/>
    </source>
</evidence>
<dbReference type="Pfam" id="PF13302">
    <property type="entry name" value="Acetyltransf_3"/>
    <property type="match status" value="1"/>
</dbReference>
<organism evidence="5 6">
    <name type="scientific">Leucothrix arctica</name>
    <dbReference type="NCBI Taxonomy" id="1481894"/>
    <lineage>
        <taxon>Bacteria</taxon>
        <taxon>Pseudomonadati</taxon>
        <taxon>Pseudomonadota</taxon>
        <taxon>Gammaproteobacteria</taxon>
        <taxon>Thiotrichales</taxon>
        <taxon>Thiotrichaceae</taxon>
        <taxon>Leucothrix</taxon>
    </lineage>
</organism>
<evidence type="ECO:0000313" key="5">
    <source>
        <dbReference type="EMBL" id="PWQ96506.1"/>
    </source>
</evidence>
<keyword evidence="5" id="KW-0689">Ribosomal protein</keyword>
<sequence>MIETQRTTIEVFSEKHAPVVLNYYLENREHLFPWEPIRTDRHLTLKNWTGFGKLSEQAFKMGREYRFVAFTKDKSQVIGICNFTGVVRMAFQACYLGYSVGKTFEGKGYMTEMLNACISYLFEEVGLHRIMANYMPSNKASEAVLHKLGFQREGFAKEYLNIAGNWEDHILTSKINSRLES</sequence>
<proteinExistence type="inferred from homology"/>
<accession>A0A317CD92</accession>
<evidence type="ECO:0000256" key="2">
    <source>
        <dbReference type="ARBA" id="ARBA00023315"/>
    </source>
</evidence>
<dbReference type="OrthoDB" id="9807426at2"/>